<keyword evidence="4" id="KW-1185">Reference proteome</keyword>
<dbReference type="EMBL" id="JAVDUI010000001">
    <property type="protein sequence ID" value="MDR6891252.1"/>
    <property type="molecule type" value="Genomic_DNA"/>
</dbReference>
<evidence type="ECO:0000256" key="1">
    <source>
        <dbReference type="SAM" id="MobiDB-lite"/>
    </source>
</evidence>
<dbReference type="GO" id="GO:0033890">
    <property type="term" value="F:ribonuclease D activity"/>
    <property type="evidence" value="ECO:0007669"/>
    <property type="project" value="UniProtKB-EC"/>
</dbReference>
<dbReference type="SUPFAM" id="SSF53098">
    <property type="entry name" value="Ribonuclease H-like"/>
    <property type="match status" value="1"/>
</dbReference>
<dbReference type="Gene3D" id="3.30.420.10">
    <property type="entry name" value="Ribonuclease H-like superfamily/Ribonuclease H"/>
    <property type="match status" value="1"/>
</dbReference>
<dbReference type="PANTHER" id="PTHR47649">
    <property type="entry name" value="RIBONUCLEASE D"/>
    <property type="match status" value="1"/>
</dbReference>
<dbReference type="SMART" id="SM00341">
    <property type="entry name" value="HRDC"/>
    <property type="match status" value="1"/>
</dbReference>
<reference evidence="3" key="1">
    <citation type="submission" date="2023-07" db="EMBL/GenBank/DDBJ databases">
        <title>Sequencing the genomes of 1000 actinobacteria strains.</title>
        <authorList>
            <person name="Klenk H.-P."/>
        </authorList>
    </citation>
    <scope>NUCLEOTIDE SEQUENCE</scope>
    <source>
        <strain evidence="3">DSM 13988</strain>
    </source>
</reference>
<dbReference type="GO" id="GO:0006139">
    <property type="term" value="P:nucleobase-containing compound metabolic process"/>
    <property type="evidence" value="ECO:0007669"/>
    <property type="project" value="InterPro"/>
</dbReference>
<name>A0AAE3YFG9_9MICC</name>
<dbReference type="PANTHER" id="PTHR47649:SF1">
    <property type="entry name" value="RIBONUCLEASE D"/>
    <property type="match status" value="1"/>
</dbReference>
<dbReference type="GO" id="GO:0000166">
    <property type="term" value="F:nucleotide binding"/>
    <property type="evidence" value="ECO:0007669"/>
    <property type="project" value="InterPro"/>
</dbReference>
<dbReference type="Gene3D" id="1.10.150.80">
    <property type="entry name" value="HRDC domain"/>
    <property type="match status" value="2"/>
</dbReference>
<dbReference type="InterPro" id="IPR010997">
    <property type="entry name" value="HRDC-like_sf"/>
</dbReference>
<dbReference type="RefSeq" id="WP_309848825.1">
    <property type="nucleotide sequence ID" value="NZ_BAAAIU010000004.1"/>
</dbReference>
<evidence type="ECO:0000313" key="3">
    <source>
        <dbReference type="EMBL" id="MDR6891252.1"/>
    </source>
</evidence>
<sequence>MTASSEAESAELPLLDWPRGGVPSVVDTLEGLEEAARRLAAGRGPVGVDAERASGIRYGQRAFLAQFKRAGAGIVLIDTETLRLAGADFSSLAAALDGPEWILHSAMQDLPCLAELGLTARQVFDTEIAARLAGFERFGLGAVVERTLGVRLAKEHSNSDWSKRPLPLAWLTYAALDVEVLDDVREALIVELAAQGKLEWAYEEFEHILAQGLPEPKQDPWRRLSGISSLKSRHALAVARSLWQAREELARNKDVSPGQILPDSAILAAVKASPRTVPQLLGTPGFHGRQAKREAPRWLQAIKDGAASQDLPELRLPSPGGIPQPRSWEQRRPQAFARFNAARAAVARLAEDLRLPAENLLQPAALRHVCWHAGDAPSRQDVDRLLADADARPWQREALADVLAHTFAVSDAESA</sequence>
<feature type="domain" description="HRDC" evidence="2">
    <location>
        <begin position="232"/>
        <end position="312"/>
    </location>
</feature>
<dbReference type="InterPro" id="IPR012337">
    <property type="entry name" value="RNaseH-like_sf"/>
</dbReference>
<evidence type="ECO:0000313" key="4">
    <source>
        <dbReference type="Proteomes" id="UP001247307"/>
    </source>
</evidence>
<evidence type="ECO:0000259" key="2">
    <source>
        <dbReference type="PROSITE" id="PS50967"/>
    </source>
</evidence>
<dbReference type="GO" id="GO:0008408">
    <property type="term" value="F:3'-5' exonuclease activity"/>
    <property type="evidence" value="ECO:0007669"/>
    <property type="project" value="InterPro"/>
</dbReference>
<dbReference type="AlphaFoldDB" id="A0AAE3YFG9"/>
<dbReference type="PROSITE" id="PS50967">
    <property type="entry name" value="HRDC"/>
    <property type="match status" value="1"/>
</dbReference>
<dbReference type="InterPro" id="IPR002562">
    <property type="entry name" value="3'-5'_exonuclease_dom"/>
</dbReference>
<keyword evidence="3" id="KW-0378">Hydrolase</keyword>
<dbReference type="SUPFAM" id="SSF47819">
    <property type="entry name" value="HRDC-like"/>
    <property type="match status" value="1"/>
</dbReference>
<dbReference type="Pfam" id="PF01612">
    <property type="entry name" value="DNA_pol_A_exo1"/>
    <property type="match status" value="1"/>
</dbReference>
<dbReference type="SMART" id="SM00474">
    <property type="entry name" value="35EXOc"/>
    <property type="match status" value="1"/>
</dbReference>
<dbReference type="InterPro" id="IPR036397">
    <property type="entry name" value="RNaseH_sf"/>
</dbReference>
<dbReference type="Proteomes" id="UP001247307">
    <property type="component" value="Unassembled WGS sequence"/>
</dbReference>
<dbReference type="InterPro" id="IPR002121">
    <property type="entry name" value="HRDC_dom"/>
</dbReference>
<protein>
    <submittedName>
        <fullName evidence="3">Ribonuclease D</fullName>
        <ecNumber evidence="3">3.1.13.5</ecNumber>
    </submittedName>
</protein>
<gene>
    <name evidence="3" type="ORF">J2S35_000192</name>
</gene>
<dbReference type="GO" id="GO:0003676">
    <property type="term" value="F:nucleic acid binding"/>
    <property type="evidence" value="ECO:0007669"/>
    <property type="project" value="InterPro"/>
</dbReference>
<comment type="caution">
    <text evidence="3">The sequence shown here is derived from an EMBL/GenBank/DDBJ whole genome shotgun (WGS) entry which is preliminary data.</text>
</comment>
<dbReference type="CDD" id="cd06142">
    <property type="entry name" value="RNaseD_exo"/>
    <property type="match status" value="1"/>
</dbReference>
<organism evidence="3 4">
    <name type="scientific">Falsarthrobacter nasiphocae</name>
    <dbReference type="NCBI Taxonomy" id="189863"/>
    <lineage>
        <taxon>Bacteria</taxon>
        <taxon>Bacillati</taxon>
        <taxon>Actinomycetota</taxon>
        <taxon>Actinomycetes</taxon>
        <taxon>Micrococcales</taxon>
        <taxon>Micrococcaceae</taxon>
        <taxon>Falsarthrobacter</taxon>
    </lineage>
</organism>
<dbReference type="InterPro" id="IPR041605">
    <property type="entry name" value="Exo_C"/>
</dbReference>
<dbReference type="EC" id="3.1.13.5" evidence="3"/>
<accession>A0AAE3YFG9</accession>
<dbReference type="InterPro" id="IPR051086">
    <property type="entry name" value="RNase_D-like"/>
</dbReference>
<dbReference type="Pfam" id="PF00570">
    <property type="entry name" value="HRDC"/>
    <property type="match status" value="1"/>
</dbReference>
<feature type="region of interest" description="Disordered" evidence="1">
    <location>
        <begin position="309"/>
        <end position="329"/>
    </location>
</feature>
<dbReference type="Pfam" id="PF18305">
    <property type="entry name" value="DNA_pol_A_exoN"/>
    <property type="match status" value="1"/>
</dbReference>
<proteinExistence type="predicted"/>
<dbReference type="InterPro" id="IPR044876">
    <property type="entry name" value="HRDC_dom_sf"/>
</dbReference>